<gene>
    <name evidence="1" type="ORF">PLOB_00000560</name>
</gene>
<sequence>MKIFEERCVDEYLREKNALLRATQEEQIRVINDRYAFILCKSDSMGSVSSQLQDMFRFVNQRFKKVDEEFYRLGKLDSKSRRPSIADVLT</sequence>
<comment type="caution">
    <text evidence="1">The sequence shown here is derived from an EMBL/GenBank/DDBJ whole genome shotgun (WGS) entry which is preliminary data.</text>
</comment>
<dbReference type="EMBL" id="CALNXK010000001">
    <property type="protein sequence ID" value="CAH3032489.1"/>
    <property type="molecule type" value="Genomic_DNA"/>
</dbReference>
<evidence type="ECO:0000313" key="2">
    <source>
        <dbReference type="Proteomes" id="UP001159405"/>
    </source>
</evidence>
<name>A0ABN8MT37_9CNID</name>
<dbReference type="Proteomes" id="UP001159405">
    <property type="component" value="Unassembled WGS sequence"/>
</dbReference>
<organism evidence="1 2">
    <name type="scientific">Porites lobata</name>
    <dbReference type="NCBI Taxonomy" id="104759"/>
    <lineage>
        <taxon>Eukaryota</taxon>
        <taxon>Metazoa</taxon>
        <taxon>Cnidaria</taxon>
        <taxon>Anthozoa</taxon>
        <taxon>Hexacorallia</taxon>
        <taxon>Scleractinia</taxon>
        <taxon>Fungiina</taxon>
        <taxon>Poritidae</taxon>
        <taxon>Porites</taxon>
    </lineage>
</organism>
<keyword evidence="2" id="KW-1185">Reference proteome</keyword>
<protein>
    <submittedName>
        <fullName evidence="1">Uncharacterized protein</fullName>
    </submittedName>
</protein>
<accession>A0ABN8MT37</accession>
<feature type="non-terminal residue" evidence="1">
    <location>
        <position position="90"/>
    </location>
</feature>
<proteinExistence type="predicted"/>
<reference evidence="1 2" key="1">
    <citation type="submission" date="2022-05" db="EMBL/GenBank/DDBJ databases">
        <authorList>
            <consortium name="Genoscope - CEA"/>
            <person name="William W."/>
        </authorList>
    </citation>
    <scope>NUCLEOTIDE SEQUENCE [LARGE SCALE GENOMIC DNA]</scope>
</reference>
<evidence type="ECO:0000313" key="1">
    <source>
        <dbReference type="EMBL" id="CAH3032489.1"/>
    </source>
</evidence>